<dbReference type="Gene3D" id="1.10.260.40">
    <property type="entry name" value="lambda repressor-like DNA-binding domains"/>
    <property type="match status" value="1"/>
</dbReference>
<dbReference type="InterPro" id="IPR041413">
    <property type="entry name" value="MLTR_LBD"/>
</dbReference>
<dbReference type="InterPro" id="IPR010982">
    <property type="entry name" value="Lambda_DNA-bd_dom_sf"/>
</dbReference>
<dbReference type="InterPro" id="IPR001387">
    <property type="entry name" value="Cro/C1-type_HTH"/>
</dbReference>
<dbReference type="Proteomes" id="UP000307378">
    <property type="component" value="Unassembled WGS sequence"/>
</dbReference>
<dbReference type="CDD" id="cd00093">
    <property type="entry name" value="HTH_XRE"/>
    <property type="match status" value="1"/>
</dbReference>
<dbReference type="EMBL" id="STGU01000019">
    <property type="protein sequence ID" value="THV31685.1"/>
    <property type="molecule type" value="Genomic_DNA"/>
</dbReference>
<accession>A0A4S8PPK6</accession>
<feature type="domain" description="HTH cro/C1-type" evidence="1">
    <location>
        <begin position="33"/>
        <end position="87"/>
    </location>
</feature>
<dbReference type="Pfam" id="PF17765">
    <property type="entry name" value="MLTR_LBD"/>
    <property type="match status" value="1"/>
</dbReference>
<dbReference type="SMART" id="SM00530">
    <property type="entry name" value="HTH_XRE"/>
    <property type="match status" value="1"/>
</dbReference>
<dbReference type="AlphaFoldDB" id="A0A4S8PPK6"/>
<dbReference type="PANTHER" id="PTHR35010:SF4">
    <property type="entry name" value="BLL5781 PROTEIN"/>
    <property type="match status" value="1"/>
</dbReference>
<dbReference type="GO" id="GO:0003677">
    <property type="term" value="F:DNA binding"/>
    <property type="evidence" value="ECO:0007669"/>
    <property type="project" value="InterPro"/>
</dbReference>
<dbReference type="PROSITE" id="PS50943">
    <property type="entry name" value="HTH_CROC1"/>
    <property type="match status" value="1"/>
</dbReference>
<evidence type="ECO:0000313" key="2">
    <source>
        <dbReference type="EMBL" id="THV31685.1"/>
    </source>
</evidence>
<protein>
    <submittedName>
        <fullName evidence="2">Helix-turn-helix domain-containing protein</fullName>
    </submittedName>
</protein>
<dbReference type="PANTHER" id="PTHR35010">
    <property type="entry name" value="BLL4672 PROTEIN-RELATED"/>
    <property type="match status" value="1"/>
</dbReference>
<evidence type="ECO:0000313" key="3">
    <source>
        <dbReference type="Proteomes" id="UP000307378"/>
    </source>
</evidence>
<sequence length="281" mass="30943">MTASSRRGKTALMPWWQRKTGRPAMATEFGGQLKTWRGKRRMSQLQLALAADVSARHIAFLETGPAKPSQRMVLLLGEALEVPRAERNLMLDAAGFRAAYASRPLEGAAMEPVRKAIAHMIEGHSPYPAFVFDRHWRVLDANGSGRGMLAGFGLDMGDSFLDFLLLPGRGVELVENWVQVAQHLAARFRLESAHLGGDLVLERAAQGLIGQVAEDGDPNRGGDLPPVLTVRFRFGGQVYPMFSTMTQFGTAEDIALADIKIEMFFPMDEACEALFRQMAGR</sequence>
<organism evidence="2 3">
    <name type="scientific">Rhizobium rosettiformans W3</name>
    <dbReference type="NCBI Taxonomy" id="538378"/>
    <lineage>
        <taxon>Bacteria</taxon>
        <taxon>Pseudomonadati</taxon>
        <taxon>Pseudomonadota</taxon>
        <taxon>Alphaproteobacteria</taxon>
        <taxon>Hyphomicrobiales</taxon>
        <taxon>Rhizobiaceae</taxon>
        <taxon>Rhizobium/Agrobacterium group</taxon>
        <taxon>Rhizobium</taxon>
    </lineage>
</organism>
<name>A0A4S8PPK6_9HYPH</name>
<dbReference type="Pfam" id="PF01381">
    <property type="entry name" value="HTH_3"/>
    <property type="match status" value="1"/>
</dbReference>
<dbReference type="Gene3D" id="3.30.450.180">
    <property type="match status" value="1"/>
</dbReference>
<gene>
    <name evidence="2" type="ORF">FAA86_21600</name>
</gene>
<proteinExistence type="predicted"/>
<reference evidence="2 3" key="1">
    <citation type="submission" date="2019-04" db="EMBL/GenBank/DDBJ databases">
        <title>genome sequence of strain W3.</title>
        <authorList>
            <person name="Gao J."/>
            <person name="Sun J."/>
        </authorList>
    </citation>
    <scope>NUCLEOTIDE SEQUENCE [LARGE SCALE GENOMIC DNA]</scope>
    <source>
        <strain evidence="2 3">W3</strain>
    </source>
</reference>
<evidence type="ECO:0000259" key="1">
    <source>
        <dbReference type="PROSITE" id="PS50943"/>
    </source>
</evidence>
<comment type="caution">
    <text evidence="2">The sequence shown here is derived from an EMBL/GenBank/DDBJ whole genome shotgun (WGS) entry which is preliminary data.</text>
</comment>
<dbReference type="SUPFAM" id="SSF47413">
    <property type="entry name" value="lambda repressor-like DNA-binding domains"/>
    <property type="match status" value="1"/>
</dbReference>